<feature type="domain" description="Iron dependent repressor metal binding and dimerisation" evidence="11">
    <location>
        <begin position="406"/>
        <end position="466"/>
    </location>
</feature>
<dbReference type="SMART" id="SM00529">
    <property type="entry name" value="HTH_DTXR"/>
    <property type="match status" value="1"/>
</dbReference>
<dbReference type="InterPro" id="IPR022689">
    <property type="entry name" value="Iron_dep_repressor"/>
</dbReference>
<dbReference type="RefSeq" id="WP_197904758.1">
    <property type="nucleotide sequence ID" value="NZ_AP021874.1"/>
</dbReference>
<evidence type="ECO:0000256" key="5">
    <source>
        <dbReference type="ARBA" id="ARBA00022692"/>
    </source>
</evidence>
<dbReference type="InterPro" id="IPR001626">
    <property type="entry name" value="ABC_TroCD"/>
</dbReference>
<gene>
    <name evidence="12" type="primary">mntB_1</name>
    <name evidence="12" type="ORF">DSCA_15420</name>
</gene>
<dbReference type="GO" id="GO:0003700">
    <property type="term" value="F:DNA-binding transcription factor activity"/>
    <property type="evidence" value="ECO:0007669"/>
    <property type="project" value="InterPro"/>
</dbReference>
<evidence type="ECO:0000313" key="13">
    <source>
        <dbReference type="Proteomes" id="UP000427906"/>
    </source>
</evidence>
<protein>
    <submittedName>
        <fullName evidence="12">Manganese ABC transporter permease</fullName>
    </submittedName>
</protein>
<evidence type="ECO:0000256" key="7">
    <source>
        <dbReference type="ARBA" id="ARBA00023136"/>
    </source>
</evidence>
<sequence length="483" mass="52013">MKKAHVLAPRTTRFAMAAALLLFVPAPLQAAAGEAAADTFLVELLRVFTFQDYNTRVVVAGTTLLGLAAGLIGTFLVLRKRALLSDTLSHATLPGIALAFIVMTLLTGDGKQLPALIAGAALFSVIGTLSVIAIQRFSRLKDDAALGIVLSVYFGLGIALMGMATRMDAGNAAGLSSFIYGKTASMLLSDALLIAFTALVAAVTCLLFFKEFSLVCFDADYGMTQGWPVARLDFLMMALVILVTVIGLQAVGLILVVALLIIPAASARFWTFRLRTMLWLSGVFGAMSGFLGSGISALMANLPAGAVIVLTASLFFVISLVFGSARGLLRLGIGRIALRRKIMDENLLRDLHEWSESVPGGKDKGPAAHHLMARRAWSQGALRHTVNRLKRRRQIRQDSGPEIQLTESGREAAREVVRRHRLWETYLITHADVAPGMVDLSADRIEHVLEPELIRRLEATLAETTENALPRSPHALNAEKGVP</sequence>
<evidence type="ECO:0000259" key="11">
    <source>
        <dbReference type="Pfam" id="PF02742"/>
    </source>
</evidence>
<dbReference type="GO" id="GO:0046983">
    <property type="term" value="F:protein dimerization activity"/>
    <property type="evidence" value="ECO:0007669"/>
    <property type="project" value="InterPro"/>
</dbReference>
<evidence type="ECO:0000256" key="2">
    <source>
        <dbReference type="ARBA" id="ARBA00008034"/>
    </source>
</evidence>
<keyword evidence="5 8" id="KW-0812">Transmembrane</keyword>
<evidence type="ECO:0000256" key="4">
    <source>
        <dbReference type="ARBA" id="ARBA00022475"/>
    </source>
</evidence>
<organism evidence="12 13">
    <name type="scientific">Desulfosarcina alkanivorans</name>
    <dbReference type="NCBI Taxonomy" id="571177"/>
    <lineage>
        <taxon>Bacteria</taxon>
        <taxon>Pseudomonadati</taxon>
        <taxon>Thermodesulfobacteriota</taxon>
        <taxon>Desulfobacteria</taxon>
        <taxon>Desulfobacterales</taxon>
        <taxon>Desulfosarcinaceae</taxon>
        <taxon>Desulfosarcina</taxon>
    </lineage>
</organism>
<keyword evidence="10" id="KW-0732">Signal</keyword>
<dbReference type="Pfam" id="PF02742">
    <property type="entry name" value="Fe_dep_repr_C"/>
    <property type="match status" value="1"/>
</dbReference>
<dbReference type="Proteomes" id="UP000427906">
    <property type="component" value="Chromosome"/>
</dbReference>
<dbReference type="InterPro" id="IPR036388">
    <property type="entry name" value="WH-like_DNA-bd_sf"/>
</dbReference>
<evidence type="ECO:0000256" key="10">
    <source>
        <dbReference type="SAM" id="SignalP"/>
    </source>
</evidence>
<dbReference type="AlphaFoldDB" id="A0A5K7YDP3"/>
<name>A0A5K7YDP3_9BACT</name>
<dbReference type="Pfam" id="PF00950">
    <property type="entry name" value="ABC-3"/>
    <property type="match status" value="1"/>
</dbReference>
<dbReference type="PANTHER" id="PTHR30477:SF3">
    <property type="entry name" value="METAL TRANSPORT SYSTEM MEMBRANE PROTEIN CT_069-RELATED"/>
    <property type="match status" value="1"/>
</dbReference>
<dbReference type="InterPro" id="IPR036421">
    <property type="entry name" value="Fe_dep_repressor_sf"/>
</dbReference>
<dbReference type="GO" id="GO:0010043">
    <property type="term" value="P:response to zinc ion"/>
    <property type="evidence" value="ECO:0007669"/>
    <property type="project" value="TreeGrafter"/>
</dbReference>
<accession>A0A5K7YDP3</accession>
<feature type="transmembrane region" description="Helical" evidence="9">
    <location>
        <begin position="306"/>
        <end position="329"/>
    </location>
</feature>
<feature type="transmembrane region" description="Helical" evidence="9">
    <location>
        <begin position="184"/>
        <end position="209"/>
    </location>
</feature>
<proteinExistence type="inferred from homology"/>
<keyword evidence="7 9" id="KW-0472">Membrane</keyword>
<feature type="transmembrane region" description="Helical" evidence="9">
    <location>
        <begin position="90"/>
        <end position="107"/>
    </location>
</feature>
<comment type="subcellular location">
    <subcellularLocation>
        <location evidence="1 8">Cell membrane</location>
        <topology evidence="1 8">Multi-pass membrane protein</topology>
    </subcellularLocation>
</comment>
<feature type="signal peptide" evidence="10">
    <location>
        <begin position="1"/>
        <end position="30"/>
    </location>
</feature>
<keyword evidence="6 9" id="KW-1133">Transmembrane helix</keyword>
<keyword evidence="13" id="KW-1185">Reference proteome</keyword>
<dbReference type="Gene3D" id="1.10.3470.10">
    <property type="entry name" value="ABC transporter involved in vitamin B12 uptake, BtuC"/>
    <property type="match status" value="1"/>
</dbReference>
<dbReference type="EMBL" id="AP021874">
    <property type="protein sequence ID" value="BBO67612.1"/>
    <property type="molecule type" value="Genomic_DNA"/>
</dbReference>
<dbReference type="InterPro" id="IPR001367">
    <property type="entry name" value="Fe_dep_repressor"/>
</dbReference>
<evidence type="ECO:0000256" key="9">
    <source>
        <dbReference type="SAM" id="Phobius"/>
    </source>
</evidence>
<comment type="similarity">
    <text evidence="2 8">Belongs to the ABC-3 integral membrane protein family.</text>
</comment>
<feature type="transmembrane region" description="Helical" evidence="9">
    <location>
        <begin position="144"/>
        <end position="164"/>
    </location>
</feature>
<evidence type="ECO:0000313" key="12">
    <source>
        <dbReference type="EMBL" id="BBO67612.1"/>
    </source>
</evidence>
<dbReference type="GO" id="GO:0043190">
    <property type="term" value="C:ATP-binding cassette (ABC) transporter complex"/>
    <property type="evidence" value="ECO:0007669"/>
    <property type="project" value="InterPro"/>
</dbReference>
<dbReference type="KEGG" id="dalk:DSCA_15420"/>
<dbReference type="SUPFAM" id="SSF81345">
    <property type="entry name" value="ABC transporter involved in vitamin B12 uptake, BtuC"/>
    <property type="match status" value="1"/>
</dbReference>
<dbReference type="GO" id="GO:0046914">
    <property type="term" value="F:transition metal ion binding"/>
    <property type="evidence" value="ECO:0007669"/>
    <property type="project" value="InterPro"/>
</dbReference>
<dbReference type="Gene3D" id="1.10.10.10">
    <property type="entry name" value="Winged helix-like DNA-binding domain superfamily/Winged helix DNA-binding domain"/>
    <property type="match status" value="1"/>
</dbReference>
<reference evidence="12 13" key="1">
    <citation type="submission" date="2019-11" db="EMBL/GenBank/DDBJ databases">
        <title>Comparative genomics of hydrocarbon-degrading Desulfosarcina strains.</title>
        <authorList>
            <person name="Watanabe M."/>
            <person name="Kojima H."/>
            <person name="Fukui M."/>
        </authorList>
    </citation>
    <scope>NUCLEOTIDE SEQUENCE [LARGE SCALE GENOMIC DNA]</scope>
    <source>
        <strain evidence="12 13">PL12</strain>
    </source>
</reference>
<dbReference type="InterPro" id="IPR037294">
    <property type="entry name" value="ABC_BtuC-like"/>
</dbReference>
<evidence type="ECO:0000256" key="3">
    <source>
        <dbReference type="ARBA" id="ARBA00022448"/>
    </source>
</evidence>
<feature type="transmembrane region" description="Helical" evidence="9">
    <location>
        <begin position="113"/>
        <end position="132"/>
    </location>
</feature>
<evidence type="ECO:0000256" key="1">
    <source>
        <dbReference type="ARBA" id="ARBA00004651"/>
    </source>
</evidence>
<dbReference type="SUPFAM" id="SSF47979">
    <property type="entry name" value="Iron-dependent repressor protein, dimerization domain"/>
    <property type="match status" value="1"/>
</dbReference>
<dbReference type="PANTHER" id="PTHR30477">
    <property type="entry name" value="ABC-TRANSPORTER METAL-BINDING PROTEIN"/>
    <property type="match status" value="1"/>
</dbReference>
<feature type="transmembrane region" description="Helical" evidence="9">
    <location>
        <begin position="278"/>
        <end position="300"/>
    </location>
</feature>
<dbReference type="CDD" id="cd06550">
    <property type="entry name" value="TM_ABC_iron-siderophores_like"/>
    <property type="match status" value="1"/>
</dbReference>
<evidence type="ECO:0000256" key="8">
    <source>
        <dbReference type="RuleBase" id="RU003943"/>
    </source>
</evidence>
<keyword evidence="3 8" id="KW-0813">Transport</keyword>
<keyword evidence="4" id="KW-1003">Cell membrane</keyword>
<feature type="transmembrane region" description="Helical" evidence="9">
    <location>
        <begin position="56"/>
        <end position="78"/>
    </location>
</feature>
<dbReference type="GO" id="GO:0055085">
    <property type="term" value="P:transmembrane transport"/>
    <property type="evidence" value="ECO:0007669"/>
    <property type="project" value="InterPro"/>
</dbReference>
<feature type="chain" id="PRO_5024392820" evidence="10">
    <location>
        <begin position="31"/>
        <end position="483"/>
    </location>
</feature>
<evidence type="ECO:0000256" key="6">
    <source>
        <dbReference type="ARBA" id="ARBA00022989"/>
    </source>
</evidence>